<proteinExistence type="inferred from homology"/>
<evidence type="ECO:0000256" key="2">
    <source>
        <dbReference type="ARBA" id="ARBA00006772"/>
    </source>
</evidence>
<dbReference type="PANTHER" id="PTHR10283:SF82">
    <property type="entry name" value="SOLUTE CARRIER FAMILY 13 MEMBER 2"/>
    <property type="match status" value="1"/>
</dbReference>
<dbReference type="GO" id="GO:0015141">
    <property type="term" value="F:succinate transmembrane transporter activity"/>
    <property type="evidence" value="ECO:0007669"/>
    <property type="project" value="TreeGrafter"/>
</dbReference>
<evidence type="ECO:0008006" key="9">
    <source>
        <dbReference type="Google" id="ProtNLM"/>
    </source>
</evidence>
<protein>
    <recommendedName>
        <fullName evidence="9">Citrate transporter-like domain-containing protein</fullName>
    </recommendedName>
</protein>
<comment type="similarity">
    <text evidence="2">Belongs to the SLC13A/DASS transporter (TC 2.A.47) family. NADC subfamily.</text>
</comment>
<dbReference type="AlphaFoldDB" id="A0A3P6Q9N9"/>
<feature type="transmembrane region" description="Helical" evidence="6">
    <location>
        <begin position="63"/>
        <end position="86"/>
    </location>
</feature>
<keyword evidence="4 6" id="KW-1133">Transmembrane helix</keyword>
<dbReference type="GO" id="GO:0015137">
    <property type="term" value="F:citrate transmembrane transporter activity"/>
    <property type="evidence" value="ECO:0007669"/>
    <property type="project" value="TreeGrafter"/>
</dbReference>
<feature type="transmembrane region" description="Helical" evidence="6">
    <location>
        <begin position="261"/>
        <end position="288"/>
    </location>
</feature>
<evidence type="ECO:0000256" key="1">
    <source>
        <dbReference type="ARBA" id="ARBA00004141"/>
    </source>
</evidence>
<feature type="transmembrane region" description="Helical" evidence="6">
    <location>
        <begin position="106"/>
        <end position="124"/>
    </location>
</feature>
<evidence type="ECO:0000256" key="5">
    <source>
        <dbReference type="ARBA" id="ARBA00023136"/>
    </source>
</evidence>
<keyword evidence="3 6" id="KW-0812">Transmembrane</keyword>
<dbReference type="Pfam" id="PF00939">
    <property type="entry name" value="Na_sulph_symp"/>
    <property type="match status" value="1"/>
</dbReference>
<gene>
    <name evidence="7" type="ORF">DILT_LOCUS27</name>
</gene>
<organism evidence="7 8">
    <name type="scientific">Dibothriocephalus latus</name>
    <name type="common">Fish tapeworm</name>
    <name type="synonym">Diphyllobothrium latum</name>
    <dbReference type="NCBI Taxonomy" id="60516"/>
    <lineage>
        <taxon>Eukaryota</taxon>
        <taxon>Metazoa</taxon>
        <taxon>Spiralia</taxon>
        <taxon>Lophotrochozoa</taxon>
        <taxon>Platyhelminthes</taxon>
        <taxon>Cestoda</taxon>
        <taxon>Eucestoda</taxon>
        <taxon>Diphyllobothriidea</taxon>
        <taxon>Diphyllobothriidae</taxon>
        <taxon>Dibothriocephalus</taxon>
    </lineage>
</organism>
<keyword evidence="8" id="KW-1185">Reference proteome</keyword>
<evidence type="ECO:0000313" key="8">
    <source>
        <dbReference type="Proteomes" id="UP000281553"/>
    </source>
</evidence>
<evidence type="ECO:0000313" key="7">
    <source>
        <dbReference type="EMBL" id="VDK29534.1"/>
    </source>
</evidence>
<sequence>MILWKERSSENRVVLIKFQAINIGSSSDEMTMGIVLLERLVGGEGATVHGMVKLSVTNELKGAYLLCLMSGYWITGFIPLYVTSLLPILFAPLLGLVTSASIAREYMSSSNLLFLSCMMLAVVAENTNLHRRIAMAFVRRMGSDPRLLILSVMLPTWFLSMWMNNTSTTVMMVTITEALLTKLDEVCKGLSTGSHAKTTSDEAPAKKKQREEINRFAMGISLSIAYAASCGGIATITGTATNTIFYGLVSSRYGDSTPLNFGSWMAVAFPISLLCLFAVWIVICLVYLGPR</sequence>
<evidence type="ECO:0000256" key="4">
    <source>
        <dbReference type="ARBA" id="ARBA00022989"/>
    </source>
</evidence>
<comment type="subcellular location">
    <subcellularLocation>
        <location evidence="1">Membrane</location>
        <topology evidence="1">Multi-pass membrane protein</topology>
    </subcellularLocation>
</comment>
<keyword evidence="5 6" id="KW-0472">Membrane</keyword>
<dbReference type="GO" id="GO:0005886">
    <property type="term" value="C:plasma membrane"/>
    <property type="evidence" value="ECO:0007669"/>
    <property type="project" value="TreeGrafter"/>
</dbReference>
<dbReference type="PANTHER" id="PTHR10283">
    <property type="entry name" value="SOLUTE CARRIER FAMILY 13 MEMBER"/>
    <property type="match status" value="1"/>
</dbReference>
<feature type="transmembrane region" description="Helical" evidence="6">
    <location>
        <begin position="224"/>
        <end position="249"/>
    </location>
</feature>
<dbReference type="Proteomes" id="UP000281553">
    <property type="component" value="Unassembled WGS sequence"/>
</dbReference>
<dbReference type="EMBL" id="UYRU01000127">
    <property type="protein sequence ID" value="VDK29534.1"/>
    <property type="molecule type" value="Genomic_DNA"/>
</dbReference>
<evidence type="ECO:0000256" key="6">
    <source>
        <dbReference type="SAM" id="Phobius"/>
    </source>
</evidence>
<name>A0A3P6Q9N9_DIBLA</name>
<dbReference type="InterPro" id="IPR001898">
    <property type="entry name" value="SLC13A/DASS"/>
</dbReference>
<dbReference type="OrthoDB" id="6493944at2759"/>
<reference evidence="7 8" key="1">
    <citation type="submission" date="2018-11" db="EMBL/GenBank/DDBJ databases">
        <authorList>
            <consortium name="Pathogen Informatics"/>
        </authorList>
    </citation>
    <scope>NUCLEOTIDE SEQUENCE [LARGE SCALE GENOMIC DNA]</scope>
</reference>
<accession>A0A3P6Q9N9</accession>
<evidence type="ECO:0000256" key="3">
    <source>
        <dbReference type="ARBA" id="ARBA00022692"/>
    </source>
</evidence>